<gene>
    <name evidence="2" type="ORF">BN946_scf185010.g6</name>
</gene>
<dbReference type="Proteomes" id="UP000029665">
    <property type="component" value="Unassembled WGS sequence"/>
</dbReference>
<dbReference type="STRING" id="5643.A0A060SLL3"/>
<feature type="signal peptide" evidence="1">
    <location>
        <begin position="1"/>
        <end position="28"/>
    </location>
</feature>
<feature type="chain" id="PRO_5001592351" evidence="1">
    <location>
        <begin position="29"/>
        <end position="340"/>
    </location>
</feature>
<dbReference type="HOGENOM" id="CLU_026455_1_1_1"/>
<proteinExistence type="predicted"/>
<comment type="caution">
    <text evidence="2">The sequence shown here is derived from an EMBL/GenBank/DDBJ whole genome shotgun (WGS) entry which is preliminary data.</text>
</comment>
<evidence type="ECO:0000313" key="2">
    <source>
        <dbReference type="EMBL" id="CDO75081.1"/>
    </source>
</evidence>
<evidence type="ECO:0000313" key="3">
    <source>
        <dbReference type="Proteomes" id="UP000029665"/>
    </source>
</evidence>
<protein>
    <submittedName>
        <fullName evidence="2">Uncharacterized protein</fullName>
    </submittedName>
</protein>
<keyword evidence="1" id="KW-0732">Signal</keyword>
<dbReference type="EMBL" id="CCBP010000240">
    <property type="protein sequence ID" value="CDO75081.1"/>
    <property type="molecule type" value="Genomic_DNA"/>
</dbReference>
<name>A0A060SLL3_PYCCI</name>
<accession>A0A060SLL3</accession>
<organism evidence="2 3">
    <name type="scientific">Pycnoporus cinnabarinus</name>
    <name type="common">Cinnabar-red polypore</name>
    <name type="synonym">Trametes cinnabarina</name>
    <dbReference type="NCBI Taxonomy" id="5643"/>
    <lineage>
        <taxon>Eukaryota</taxon>
        <taxon>Fungi</taxon>
        <taxon>Dikarya</taxon>
        <taxon>Basidiomycota</taxon>
        <taxon>Agaricomycotina</taxon>
        <taxon>Agaricomycetes</taxon>
        <taxon>Polyporales</taxon>
        <taxon>Polyporaceae</taxon>
        <taxon>Trametes</taxon>
    </lineage>
</organism>
<keyword evidence="3" id="KW-1185">Reference proteome</keyword>
<evidence type="ECO:0000256" key="1">
    <source>
        <dbReference type="SAM" id="SignalP"/>
    </source>
</evidence>
<dbReference type="OMA" id="MACLPFC"/>
<dbReference type="OrthoDB" id="4179406at2759"/>
<sequence length="340" mass="36572">MVMSQTPLALILSCSLIALLAFSIVTFAIDSASSSVTALCGFPGMACLPFCSSEVAALEYAVPRIDYPALMDVQTHLLDDLLGRSANGIELALNVKHAELAVRDLAGVVRASNLTVKDALATSLGRFVSDAQATGRELQRLSAKARATIDSIAVFNSHALQAIRLGRERGSYHADLALSRTFQMSMDALASQVTRILLTATKAAGCLDGLEESLALIHELCAREALLQHVAVDELLWSLWTLLGGNRGKLRELKYRAEVLMEVRRYRSMAVAYVAATSQALQVADAELSELRDRLSDGSNSGADIPIEVHLASVERIVGRLMAERPLANESELAANKDIV</sequence>
<reference evidence="2" key="1">
    <citation type="submission" date="2014-01" db="EMBL/GenBank/DDBJ databases">
        <title>The genome of the white-rot fungus Pycnoporus cinnabarinus: a basidiomycete model with a versatile arsenal for lignocellulosic biomass breakdown.</title>
        <authorList>
            <person name="Levasseur A."/>
            <person name="Lomascolo A."/>
            <person name="Ruiz-Duenas F.J."/>
            <person name="Uzan E."/>
            <person name="Piumi F."/>
            <person name="Kues U."/>
            <person name="Ram A.F.J."/>
            <person name="Murat C."/>
            <person name="Haon M."/>
            <person name="Benoit I."/>
            <person name="Arfi Y."/>
            <person name="Chevret D."/>
            <person name="Drula E."/>
            <person name="Kwon M.J."/>
            <person name="Gouret P."/>
            <person name="Lesage-Meessen L."/>
            <person name="Lombard V."/>
            <person name="Mariette J."/>
            <person name="Noirot C."/>
            <person name="Park J."/>
            <person name="Patyshakuliyeva A."/>
            <person name="Wieneger R.A.B."/>
            <person name="Wosten H.A.B."/>
            <person name="Martin F."/>
            <person name="Coutinho P.M."/>
            <person name="de Vries R."/>
            <person name="Martinez A.T."/>
            <person name="Klopp C."/>
            <person name="Pontarotti P."/>
            <person name="Henrissat B."/>
            <person name="Record E."/>
        </authorList>
    </citation>
    <scope>NUCLEOTIDE SEQUENCE [LARGE SCALE GENOMIC DNA]</scope>
    <source>
        <strain evidence="2">BRFM137</strain>
    </source>
</reference>
<dbReference type="AlphaFoldDB" id="A0A060SLL3"/>